<comment type="caution">
    <text evidence="12">The sequence shown here is derived from an EMBL/GenBank/DDBJ whole genome shotgun (WGS) entry which is preliminary data.</text>
</comment>
<evidence type="ECO:0000256" key="8">
    <source>
        <dbReference type="ARBA" id="ARBA00023186"/>
    </source>
</evidence>
<evidence type="ECO:0000259" key="11">
    <source>
        <dbReference type="Pfam" id="PF02096"/>
    </source>
</evidence>
<dbReference type="PROSITE" id="PS51257">
    <property type="entry name" value="PROKAR_LIPOPROTEIN"/>
    <property type="match status" value="1"/>
</dbReference>
<proteinExistence type="inferred from homology"/>
<name>A0ABT1SLU4_9FIRM</name>
<keyword evidence="7 10" id="KW-0472">Membrane</keyword>
<dbReference type="Proteomes" id="UP001524435">
    <property type="component" value="Unassembled WGS sequence"/>
</dbReference>
<dbReference type="Pfam" id="PF02096">
    <property type="entry name" value="60KD_IMP"/>
    <property type="match status" value="1"/>
</dbReference>
<dbReference type="InterPro" id="IPR047196">
    <property type="entry name" value="YidC_ALB_C"/>
</dbReference>
<evidence type="ECO:0000256" key="7">
    <source>
        <dbReference type="ARBA" id="ARBA00023136"/>
    </source>
</evidence>
<reference evidence="12 13" key="1">
    <citation type="submission" date="2022-06" db="EMBL/GenBank/DDBJ databases">
        <title>Isolation of gut microbiota from human fecal samples.</title>
        <authorList>
            <person name="Pamer E.G."/>
            <person name="Barat B."/>
            <person name="Waligurski E."/>
            <person name="Medina S."/>
            <person name="Paddock L."/>
            <person name="Mostad J."/>
        </authorList>
    </citation>
    <scope>NUCLEOTIDE SEQUENCE [LARGE SCALE GENOMIC DNA]</scope>
    <source>
        <strain evidence="12 13">DFI.6.1</strain>
    </source>
</reference>
<dbReference type="EMBL" id="JANGCH010000010">
    <property type="protein sequence ID" value="MCQ5122191.1"/>
    <property type="molecule type" value="Genomic_DNA"/>
</dbReference>
<evidence type="ECO:0000256" key="10">
    <source>
        <dbReference type="SAM" id="Phobius"/>
    </source>
</evidence>
<accession>A0ABT1SLU4</accession>
<dbReference type="PANTHER" id="PTHR12428">
    <property type="entry name" value="OXA1"/>
    <property type="match status" value="1"/>
</dbReference>
<sequence length="292" mass="33024">MKNIMKDKRKLLLLCVLVLVVLTACSSPRGEDGKILAEKIISLDTPFTLDGSWFDGLIVWPIAQLINLVASHSDAGIGVIVATLLIQLLTSAFTIKSQVSSQKMQMMQPELSKIQAKYAGKTDEQSRMRMAQEMQALYSKYKVNPFSSILVMFLQFPIILGMYQAVQRADTVINGNFLGINLSINAIDGIKAFDIAFIVIFALMVVSQFVSMKIPMWLQARRKKRMHIKEKKYAQPENNGGMMKNMNTMMYVSMGMVAVFALMWPLGMSFYWMVSSIARIIQNFIIDKFFIK</sequence>
<keyword evidence="5" id="KW-0653">Protein transport</keyword>
<keyword evidence="4 9" id="KW-0812">Transmembrane</keyword>
<keyword evidence="2" id="KW-0813">Transport</keyword>
<dbReference type="PANTHER" id="PTHR12428:SF65">
    <property type="entry name" value="CYTOCHROME C OXIDASE ASSEMBLY PROTEIN COX18, MITOCHONDRIAL"/>
    <property type="match status" value="1"/>
</dbReference>
<feature type="transmembrane region" description="Helical" evidence="10">
    <location>
        <begin position="146"/>
        <end position="166"/>
    </location>
</feature>
<evidence type="ECO:0000256" key="9">
    <source>
        <dbReference type="RuleBase" id="RU003945"/>
    </source>
</evidence>
<evidence type="ECO:0000256" key="3">
    <source>
        <dbReference type="ARBA" id="ARBA00022475"/>
    </source>
</evidence>
<dbReference type="RefSeq" id="WP_102268570.1">
    <property type="nucleotide sequence ID" value="NZ_JANGCH010000010.1"/>
</dbReference>
<evidence type="ECO:0000256" key="2">
    <source>
        <dbReference type="ARBA" id="ARBA00022448"/>
    </source>
</evidence>
<dbReference type="InterPro" id="IPR001708">
    <property type="entry name" value="YidC/ALB3/OXA1/COX18"/>
</dbReference>
<evidence type="ECO:0000256" key="5">
    <source>
        <dbReference type="ARBA" id="ARBA00022927"/>
    </source>
</evidence>
<gene>
    <name evidence="12" type="primary">yidC</name>
    <name evidence="12" type="ORF">NE663_07965</name>
</gene>
<evidence type="ECO:0000313" key="13">
    <source>
        <dbReference type="Proteomes" id="UP001524435"/>
    </source>
</evidence>
<evidence type="ECO:0000256" key="6">
    <source>
        <dbReference type="ARBA" id="ARBA00022989"/>
    </source>
</evidence>
<comment type="similarity">
    <text evidence="9">Belongs to the OXA1/ALB3/YidC family.</text>
</comment>
<dbReference type="CDD" id="cd20070">
    <property type="entry name" value="5TM_YidC_Alb3"/>
    <property type="match status" value="1"/>
</dbReference>
<evidence type="ECO:0000313" key="12">
    <source>
        <dbReference type="EMBL" id="MCQ5122191.1"/>
    </source>
</evidence>
<keyword evidence="6 10" id="KW-1133">Transmembrane helix</keyword>
<comment type="subcellular location">
    <subcellularLocation>
        <location evidence="1">Cell membrane</location>
        <topology evidence="1">Multi-pass membrane protein</topology>
    </subcellularLocation>
    <subcellularLocation>
        <location evidence="9">Membrane</location>
        <topology evidence="9">Multi-pass membrane protein</topology>
    </subcellularLocation>
</comment>
<feature type="domain" description="Membrane insertase YidC/Oxa/ALB C-terminal" evidence="11">
    <location>
        <begin position="76"/>
        <end position="287"/>
    </location>
</feature>
<feature type="transmembrane region" description="Helical" evidence="10">
    <location>
        <begin position="251"/>
        <end position="274"/>
    </location>
</feature>
<keyword evidence="8" id="KW-0143">Chaperone</keyword>
<protein>
    <submittedName>
        <fullName evidence="12">Membrane protein insertase YidC</fullName>
    </submittedName>
</protein>
<evidence type="ECO:0000256" key="4">
    <source>
        <dbReference type="ARBA" id="ARBA00022692"/>
    </source>
</evidence>
<organism evidence="12 13">
    <name type="scientific">Massilicoli timonensis</name>
    <dbReference type="NCBI Taxonomy" id="2015901"/>
    <lineage>
        <taxon>Bacteria</taxon>
        <taxon>Bacillati</taxon>
        <taxon>Bacillota</taxon>
        <taxon>Erysipelotrichia</taxon>
        <taxon>Erysipelotrichales</taxon>
        <taxon>Erysipelotrichaceae</taxon>
        <taxon>Massilicoli</taxon>
    </lineage>
</organism>
<dbReference type="InterPro" id="IPR028055">
    <property type="entry name" value="YidC/Oxa/ALB_C"/>
</dbReference>
<evidence type="ECO:0000256" key="1">
    <source>
        <dbReference type="ARBA" id="ARBA00004651"/>
    </source>
</evidence>
<feature type="transmembrane region" description="Helical" evidence="10">
    <location>
        <begin position="75"/>
        <end position="95"/>
    </location>
</feature>
<keyword evidence="13" id="KW-1185">Reference proteome</keyword>
<dbReference type="NCBIfam" id="TIGR03592">
    <property type="entry name" value="yidC_oxa1_cterm"/>
    <property type="match status" value="1"/>
</dbReference>
<keyword evidence="3" id="KW-1003">Cell membrane</keyword>
<feature type="transmembrane region" description="Helical" evidence="10">
    <location>
        <begin position="195"/>
        <end position="218"/>
    </location>
</feature>